<keyword evidence="1" id="KW-0808">Transferase</keyword>
<dbReference type="InParanoid" id="F2URW6"/>
<dbReference type="SMART" id="SM00252">
    <property type="entry name" value="SH2"/>
    <property type="match status" value="2"/>
</dbReference>
<evidence type="ECO:0000256" key="5">
    <source>
        <dbReference type="ARBA" id="ARBA00023137"/>
    </source>
</evidence>
<dbReference type="SUPFAM" id="SSF56112">
    <property type="entry name" value="Protein kinase-like (PK-like)"/>
    <property type="match status" value="1"/>
</dbReference>
<evidence type="ECO:0000256" key="6">
    <source>
        <dbReference type="PROSITE-ProRule" id="PRU00023"/>
    </source>
</evidence>
<dbReference type="Proteomes" id="UP000007799">
    <property type="component" value="Unassembled WGS sequence"/>
</dbReference>
<dbReference type="PROSITE" id="PS50011">
    <property type="entry name" value="PROTEIN_KINASE_DOM"/>
    <property type="match status" value="1"/>
</dbReference>
<keyword evidence="3" id="KW-0418">Kinase</keyword>
<keyword evidence="2 8" id="KW-0547">Nucleotide-binding</keyword>
<gene>
    <name evidence="11" type="ORF">PTSG_10626</name>
</gene>
<name>F2URW6_SALR5</name>
<feature type="domain" description="SH2" evidence="9">
    <location>
        <begin position="252"/>
        <end position="344"/>
    </location>
</feature>
<sequence length="566" mass="62088">MAGLSCEQSFFHGSLGRSRAEALMTSSPDDGTFIIRTSTSTPGNYVLSLVAQRNVLHFQIRNQGECWFSIDDGPLFEGLDDLIEHYSHLPDGLPCVLGKHLPVRPPRHGLKEKNTKLHDAAASGNAGAVSKYSGGKDTNAKNALGRTPLHESCRCDHIECTRRLLSGRGTPDVNAADSFGWTPLHFAAANGNAKMIRELIQRGGDVRAITIDAETPRQVAARLGNSEACRILSDIEDGHSMERAAALLELVWYHGKLTRTAAENIISIYGLEDGLFLVRFSPSSGNFILTTCFDQAMFHFQIQFNSRDSLYFIDDGPGCHSLADLVHYYSTKADGLPCVLRKYCKRSQKGPGLTQDSMSVYATGSLDSAASSAQEPVHYEAPRTHARASGQQQQARVGAHDAKDYNHMHDLDRALSQQAQVSRDAINIIQYSALHLGSELGAGEFGAVYGGTWMCKDGRQVKVAVKTIKPERMGSKDDFLREAQLMSTLKHPNIVQLLGIVEQPNLMIVQELVPNGSLESYFQKHKRDSVSDFQRVLWGSQIANGMAYLEKVKCPQRGLTRSPGCG</sequence>
<proteinExistence type="predicted"/>
<evidence type="ECO:0000256" key="1">
    <source>
        <dbReference type="ARBA" id="ARBA00022679"/>
    </source>
</evidence>
<dbReference type="InterPro" id="IPR001245">
    <property type="entry name" value="Ser-Thr/Tyr_kinase_cat_dom"/>
</dbReference>
<evidence type="ECO:0000313" key="12">
    <source>
        <dbReference type="Proteomes" id="UP000007799"/>
    </source>
</evidence>
<keyword evidence="5" id="KW-0829">Tyrosine-protein kinase</keyword>
<dbReference type="STRING" id="946362.F2URW6"/>
<accession>F2URW6</accession>
<evidence type="ECO:0000256" key="8">
    <source>
        <dbReference type="PROSITE-ProRule" id="PRU10141"/>
    </source>
</evidence>
<dbReference type="PRINTS" id="PR00401">
    <property type="entry name" value="SH2DOMAIN"/>
</dbReference>
<evidence type="ECO:0000256" key="7">
    <source>
        <dbReference type="PROSITE-ProRule" id="PRU00191"/>
    </source>
</evidence>
<dbReference type="PROSITE" id="PS00107">
    <property type="entry name" value="PROTEIN_KINASE_ATP"/>
    <property type="match status" value="1"/>
</dbReference>
<dbReference type="EMBL" id="GL832992">
    <property type="protein sequence ID" value="EGD80371.1"/>
    <property type="molecule type" value="Genomic_DNA"/>
</dbReference>
<dbReference type="InterPro" id="IPR036770">
    <property type="entry name" value="Ankyrin_rpt-contain_sf"/>
</dbReference>
<dbReference type="InterPro" id="IPR011009">
    <property type="entry name" value="Kinase-like_dom_sf"/>
</dbReference>
<reference evidence="11" key="1">
    <citation type="submission" date="2009-08" db="EMBL/GenBank/DDBJ databases">
        <title>Annotation of Salpingoeca rosetta.</title>
        <authorList>
            <consortium name="The Broad Institute Genome Sequencing Platform"/>
            <person name="Russ C."/>
            <person name="Cuomo C."/>
            <person name="Burger G."/>
            <person name="Gray M.W."/>
            <person name="Holland P.W.H."/>
            <person name="King N."/>
            <person name="Lang F.B.F."/>
            <person name="Roger A.J."/>
            <person name="Ruiz-Trillo I."/>
            <person name="Young S.K."/>
            <person name="Zeng Q."/>
            <person name="Gargeya S."/>
            <person name="Alvarado L."/>
            <person name="Berlin A."/>
            <person name="Chapman S.B."/>
            <person name="Chen Z."/>
            <person name="Freedman E."/>
            <person name="Gellesch M."/>
            <person name="Goldberg J."/>
            <person name="Griggs A."/>
            <person name="Gujja S."/>
            <person name="Heilman E."/>
            <person name="Heiman D."/>
            <person name="Howarth C."/>
            <person name="Mehta T."/>
            <person name="Neiman D."/>
            <person name="Pearson M."/>
            <person name="Roberts A."/>
            <person name="Saif S."/>
            <person name="Shea T."/>
            <person name="Shenoy N."/>
            <person name="Sisk P."/>
            <person name="Stolte C."/>
            <person name="Sykes S."/>
            <person name="White J."/>
            <person name="Yandava C."/>
            <person name="Haas B."/>
            <person name="Nusbaum C."/>
            <person name="Birren B."/>
        </authorList>
    </citation>
    <scope>NUCLEOTIDE SEQUENCE [LARGE SCALE GENOMIC DNA]</scope>
    <source>
        <strain evidence="11">ATCC 50818</strain>
    </source>
</reference>
<evidence type="ECO:0000256" key="4">
    <source>
        <dbReference type="ARBA" id="ARBA00022840"/>
    </source>
</evidence>
<dbReference type="PANTHER" id="PTHR24418">
    <property type="entry name" value="TYROSINE-PROTEIN KINASE"/>
    <property type="match status" value="1"/>
</dbReference>
<dbReference type="InterPro" id="IPR036860">
    <property type="entry name" value="SH2_dom_sf"/>
</dbReference>
<organism evidence="12">
    <name type="scientific">Salpingoeca rosetta (strain ATCC 50818 / BSB-021)</name>
    <dbReference type="NCBI Taxonomy" id="946362"/>
    <lineage>
        <taxon>Eukaryota</taxon>
        <taxon>Choanoflagellata</taxon>
        <taxon>Craspedida</taxon>
        <taxon>Salpingoecidae</taxon>
        <taxon>Salpingoeca</taxon>
    </lineage>
</organism>
<dbReference type="Pfam" id="PF00017">
    <property type="entry name" value="SH2"/>
    <property type="match status" value="2"/>
</dbReference>
<dbReference type="GO" id="GO:0004713">
    <property type="term" value="F:protein tyrosine kinase activity"/>
    <property type="evidence" value="ECO:0007669"/>
    <property type="project" value="UniProtKB-KW"/>
</dbReference>
<dbReference type="SUPFAM" id="SSF55550">
    <property type="entry name" value="SH2 domain"/>
    <property type="match status" value="2"/>
</dbReference>
<dbReference type="GeneID" id="16068687"/>
<dbReference type="GO" id="GO:0005524">
    <property type="term" value="F:ATP binding"/>
    <property type="evidence" value="ECO:0007669"/>
    <property type="project" value="UniProtKB-UniRule"/>
</dbReference>
<dbReference type="InterPro" id="IPR000980">
    <property type="entry name" value="SH2"/>
</dbReference>
<dbReference type="eggNOG" id="KOG4257">
    <property type="taxonomic scope" value="Eukaryota"/>
</dbReference>
<dbReference type="Gene3D" id="1.25.40.20">
    <property type="entry name" value="Ankyrin repeat-containing domain"/>
    <property type="match status" value="2"/>
</dbReference>
<evidence type="ECO:0000313" key="11">
    <source>
        <dbReference type="EMBL" id="EGD80371.1"/>
    </source>
</evidence>
<evidence type="ECO:0008006" key="13">
    <source>
        <dbReference type="Google" id="ProtNLM"/>
    </source>
</evidence>
<feature type="domain" description="SH2" evidence="9">
    <location>
        <begin position="10"/>
        <end position="107"/>
    </location>
</feature>
<dbReference type="PROSITE" id="PS50088">
    <property type="entry name" value="ANK_REPEAT"/>
    <property type="match status" value="1"/>
</dbReference>
<dbReference type="Pfam" id="PF07714">
    <property type="entry name" value="PK_Tyr_Ser-Thr"/>
    <property type="match status" value="1"/>
</dbReference>
<dbReference type="InterPro" id="IPR035061">
    <property type="entry name" value="Shark-like_SH2_N"/>
</dbReference>
<feature type="domain" description="Protein kinase" evidence="10">
    <location>
        <begin position="434"/>
        <end position="566"/>
    </location>
</feature>
<dbReference type="InterPro" id="IPR017441">
    <property type="entry name" value="Protein_kinase_ATP_BS"/>
</dbReference>
<dbReference type="OrthoDB" id="67310at2759"/>
<keyword evidence="6" id="KW-0040">ANK repeat</keyword>
<dbReference type="eggNOG" id="KOG0197">
    <property type="taxonomic scope" value="Eukaryota"/>
</dbReference>
<evidence type="ECO:0000256" key="3">
    <source>
        <dbReference type="ARBA" id="ARBA00022777"/>
    </source>
</evidence>
<dbReference type="Gene3D" id="1.10.510.10">
    <property type="entry name" value="Transferase(Phosphotransferase) domain 1"/>
    <property type="match status" value="1"/>
</dbReference>
<feature type="binding site" evidence="8">
    <location>
        <position position="466"/>
    </location>
    <ligand>
        <name>ATP</name>
        <dbReference type="ChEBI" id="CHEBI:30616"/>
    </ligand>
</feature>
<dbReference type="SUPFAM" id="SSF48403">
    <property type="entry name" value="Ankyrin repeat"/>
    <property type="match status" value="1"/>
</dbReference>
<keyword evidence="7" id="KW-0727">SH2 domain</keyword>
<evidence type="ECO:0000259" key="9">
    <source>
        <dbReference type="PROSITE" id="PS50001"/>
    </source>
</evidence>
<keyword evidence="12" id="KW-1185">Reference proteome</keyword>
<evidence type="ECO:0000259" key="10">
    <source>
        <dbReference type="PROSITE" id="PS50011"/>
    </source>
</evidence>
<dbReference type="Gene3D" id="3.30.505.10">
    <property type="entry name" value="SH2 domain"/>
    <property type="match status" value="2"/>
</dbReference>
<dbReference type="InterPro" id="IPR050198">
    <property type="entry name" value="Non-receptor_tyrosine_kinases"/>
</dbReference>
<dbReference type="SMART" id="SM00248">
    <property type="entry name" value="ANK"/>
    <property type="match status" value="3"/>
</dbReference>
<dbReference type="CDD" id="cd10347">
    <property type="entry name" value="SH2_Nterm_shark_like"/>
    <property type="match status" value="1"/>
</dbReference>
<protein>
    <recommendedName>
        <fullName evidence="13">Non-specific protein-tyrosine kinase</fullName>
    </recommendedName>
</protein>
<dbReference type="InterPro" id="IPR002110">
    <property type="entry name" value="Ankyrin_rpt"/>
</dbReference>
<dbReference type="KEGG" id="sre:PTSG_10626"/>
<evidence type="ECO:0000256" key="2">
    <source>
        <dbReference type="ARBA" id="ARBA00022741"/>
    </source>
</evidence>
<dbReference type="PROSITE" id="PS50297">
    <property type="entry name" value="ANK_REP_REGION"/>
    <property type="match status" value="1"/>
</dbReference>
<dbReference type="PROSITE" id="PS50001">
    <property type="entry name" value="SH2"/>
    <property type="match status" value="2"/>
</dbReference>
<dbReference type="InterPro" id="IPR000719">
    <property type="entry name" value="Prot_kinase_dom"/>
</dbReference>
<dbReference type="Pfam" id="PF12796">
    <property type="entry name" value="Ank_2"/>
    <property type="match status" value="1"/>
</dbReference>
<dbReference type="AlphaFoldDB" id="F2URW6"/>
<dbReference type="RefSeq" id="XP_004988161.1">
    <property type="nucleotide sequence ID" value="XM_004988104.1"/>
</dbReference>
<keyword evidence="4 8" id="KW-0067">ATP-binding</keyword>
<feature type="repeat" description="ANK" evidence="6">
    <location>
        <begin position="179"/>
        <end position="211"/>
    </location>
</feature>